<keyword evidence="6" id="KW-0808">Transferase</keyword>
<feature type="domain" description="O-acyltransferase WSD1 C-terminal" evidence="12">
    <location>
        <begin position="302"/>
        <end position="443"/>
    </location>
</feature>
<keyword evidence="9" id="KW-0012">Acyltransferase</keyword>
<evidence type="ECO:0000256" key="8">
    <source>
        <dbReference type="ARBA" id="ARBA00023098"/>
    </source>
</evidence>
<comment type="pathway">
    <text evidence="2">Lipid metabolism.</text>
</comment>
<reference evidence="13" key="1">
    <citation type="submission" date="2021-12" db="EMBL/GenBank/DDBJ databases">
        <title>taxonomy of Moraxella sp. ZY201224.</title>
        <authorList>
            <person name="Li F."/>
        </authorList>
    </citation>
    <scope>NUCLEOTIDE SEQUENCE</scope>
    <source>
        <strain evidence="13">ZY201224</strain>
    </source>
</reference>
<evidence type="ECO:0000256" key="10">
    <source>
        <dbReference type="ARBA" id="ARBA00048109"/>
    </source>
</evidence>
<dbReference type="InterPro" id="IPR009721">
    <property type="entry name" value="O-acyltransferase_WSD1_C"/>
</dbReference>
<dbReference type="EC" id="2.3.1.20" evidence="4"/>
<evidence type="ECO:0000256" key="2">
    <source>
        <dbReference type="ARBA" id="ARBA00005189"/>
    </source>
</evidence>
<keyword evidence="14" id="KW-1185">Reference proteome</keyword>
<dbReference type="PANTHER" id="PTHR31650:SF1">
    <property type="entry name" value="WAX ESTER SYNTHASE_DIACYLGLYCEROL ACYLTRANSFERASE 4-RELATED"/>
    <property type="match status" value="1"/>
</dbReference>
<feature type="domain" description="O-acyltransferase WSD1-like N-terminal" evidence="11">
    <location>
        <begin position="6"/>
        <end position="262"/>
    </location>
</feature>
<evidence type="ECO:0000256" key="9">
    <source>
        <dbReference type="ARBA" id="ARBA00023315"/>
    </source>
</evidence>
<dbReference type="NCBIfam" id="TIGR02946">
    <property type="entry name" value="acyl_WS_DGAT"/>
    <property type="match status" value="1"/>
</dbReference>
<dbReference type="Pfam" id="PF06974">
    <property type="entry name" value="WS_DGAT_C"/>
    <property type="match status" value="1"/>
</dbReference>
<comment type="catalytic activity">
    <reaction evidence="10">
        <text>an acyl-CoA + a 1,2-diacyl-sn-glycerol = a triacyl-sn-glycerol + CoA</text>
        <dbReference type="Rhea" id="RHEA:10868"/>
        <dbReference type="ChEBI" id="CHEBI:17815"/>
        <dbReference type="ChEBI" id="CHEBI:57287"/>
        <dbReference type="ChEBI" id="CHEBI:58342"/>
        <dbReference type="ChEBI" id="CHEBI:64615"/>
        <dbReference type="EC" id="2.3.1.20"/>
    </reaction>
</comment>
<evidence type="ECO:0000256" key="7">
    <source>
        <dbReference type="ARBA" id="ARBA00022798"/>
    </source>
</evidence>
<dbReference type="InterPro" id="IPR004255">
    <property type="entry name" value="O-acyltransferase_WSD1_N"/>
</dbReference>
<keyword evidence="5" id="KW-0444">Lipid biosynthesis</keyword>
<dbReference type="PANTHER" id="PTHR31650">
    <property type="entry name" value="O-ACYLTRANSFERASE (WSD1-LIKE) FAMILY PROTEIN"/>
    <property type="match status" value="1"/>
</dbReference>
<evidence type="ECO:0000256" key="1">
    <source>
        <dbReference type="ARBA" id="ARBA00004771"/>
    </source>
</evidence>
<evidence type="ECO:0000259" key="11">
    <source>
        <dbReference type="Pfam" id="PF03007"/>
    </source>
</evidence>
<dbReference type="Proteomes" id="UP001063782">
    <property type="component" value="Chromosome"/>
</dbReference>
<dbReference type="Pfam" id="PF03007">
    <property type="entry name" value="WS_DGAT_cat"/>
    <property type="match status" value="1"/>
</dbReference>
<keyword evidence="8" id="KW-0443">Lipid metabolism</keyword>
<evidence type="ECO:0000313" key="14">
    <source>
        <dbReference type="Proteomes" id="UP001063782"/>
    </source>
</evidence>
<dbReference type="EMBL" id="CP089977">
    <property type="protein sequence ID" value="UXZ05072.1"/>
    <property type="molecule type" value="Genomic_DNA"/>
</dbReference>
<organism evidence="13 14">
    <name type="scientific">Moraxella nasicaprae</name>
    <dbReference type="NCBI Taxonomy" id="2904122"/>
    <lineage>
        <taxon>Bacteria</taxon>
        <taxon>Pseudomonadati</taxon>
        <taxon>Pseudomonadota</taxon>
        <taxon>Gammaproteobacteria</taxon>
        <taxon>Moraxellales</taxon>
        <taxon>Moraxellaceae</taxon>
        <taxon>Moraxella</taxon>
    </lineage>
</organism>
<dbReference type="InterPro" id="IPR014292">
    <property type="entry name" value="Acyl_transf_WS/DGAT"/>
</dbReference>
<evidence type="ECO:0000313" key="13">
    <source>
        <dbReference type="EMBL" id="UXZ05072.1"/>
    </source>
</evidence>
<name>A0ABY6F528_9GAMM</name>
<gene>
    <name evidence="13" type="ORF">LU297_01045</name>
</gene>
<dbReference type="RefSeq" id="WP_263076573.1">
    <property type="nucleotide sequence ID" value="NZ_CP089977.1"/>
</dbReference>
<keyword evidence="7" id="KW-0319">Glycerol metabolism</keyword>
<proteinExistence type="inferred from homology"/>
<evidence type="ECO:0000259" key="12">
    <source>
        <dbReference type="Pfam" id="PF06974"/>
    </source>
</evidence>
<dbReference type="SUPFAM" id="SSF52777">
    <property type="entry name" value="CoA-dependent acyltransferases"/>
    <property type="match status" value="1"/>
</dbReference>
<evidence type="ECO:0000256" key="3">
    <source>
        <dbReference type="ARBA" id="ARBA00009587"/>
    </source>
</evidence>
<comment type="pathway">
    <text evidence="1">Glycerolipid metabolism; triacylglycerol biosynthesis.</text>
</comment>
<accession>A0ABY6F528</accession>
<evidence type="ECO:0000256" key="5">
    <source>
        <dbReference type="ARBA" id="ARBA00022516"/>
    </source>
</evidence>
<evidence type="ECO:0000256" key="4">
    <source>
        <dbReference type="ARBA" id="ARBA00013244"/>
    </source>
</evidence>
<comment type="similarity">
    <text evidence="3">Belongs to the long-chain O-acyltransferase family.</text>
</comment>
<evidence type="ECO:0000256" key="6">
    <source>
        <dbReference type="ARBA" id="ARBA00022679"/>
    </source>
</evidence>
<dbReference type="InterPro" id="IPR045034">
    <property type="entry name" value="O-acyltransferase_WSD1-like"/>
</dbReference>
<sequence length="450" mass="51450">MRRLTLADYLFFALDRAKQPMHLAGVCFFELPTNAPDDFVKHLLKDIDDARLPNFPFDQKRHQWIFWQNIEEFNPQEHCHYHRLHTGDDLELMTLISSLHGEKLNKNNPLWSLHLIDNLNPNPQNQARRFVLYLKMHHALVDGVAALRLFQRSLSSSPDDKNDLPPWAKIVKKRKASFAKHRLPLSQLLKSQWQGIAPVARQLVQDVKDYWHKDTRFISSLTAPKSILNQRISDQRFFGLYTAQKQRFVQIAQRFGVSTNDAILAVCGDALRRYLTEQGHLPSQSLIAFVPISLRTNDTSFGNQISFVPANLGTYHQDAQTRLQQVHQSMEYNKNKLAQFGFGESLSYLAVNYLWAGINLASGIYPQKQAFNLVISNVPGDDEPLYLNGAKLTAMYPASVLFDGQALNISFCNYQNTLDFGIIACPIALPNIETLPTHLEQALVHYEQLS</sequence>
<protein>
    <recommendedName>
        <fullName evidence="4">diacylglycerol O-acyltransferase</fullName>
        <ecNumber evidence="4">2.3.1.20</ecNumber>
    </recommendedName>
</protein>